<protein>
    <recommendedName>
        <fullName evidence="9">Histone H2A</fullName>
    </recommendedName>
</protein>
<keyword evidence="7 9" id="KW-0539">Nucleus</keyword>
<comment type="subunit">
    <text evidence="9">The nucleosome is a histone octamer containing two molecules each of H2A, H2B, H3 and H4 assembled in one H3-H4 heterotetramer and two H2A-H2B heterodimers. The octamer wraps approximately 147 bp of DNA.</text>
</comment>
<evidence type="ECO:0000259" key="11">
    <source>
        <dbReference type="Pfam" id="PF16211"/>
    </source>
</evidence>
<dbReference type="Proteomes" id="UP001163828">
    <property type="component" value="Unassembled WGS sequence"/>
</dbReference>
<dbReference type="InterPro" id="IPR002119">
    <property type="entry name" value="Histone_H2A"/>
</dbReference>
<keyword evidence="4 9" id="KW-0158">Chromosome</keyword>
<dbReference type="InterPro" id="IPR009072">
    <property type="entry name" value="Histone-fold"/>
</dbReference>
<evidence type="ECO:0000256" key="1">
    <source>
        <dbReference type="ARBA" id="ARBA00004123"/>
    </source>
</evidence>
<evidence type="ECO:0000256" key="5">
    <source>
        <dbReference type="ARBA" id="ARBA00022990"/>
    </source>
</evidence>
<evidence type="ECO:0000256" key="3">
    <source>
        <dbReference type="ARBA" id="ARBA00010691"/>
    </source>
</evidence>
<reference evidence="12" key="1">
    <citation type="submission" date="2022-08" db="EMBL/GenBank/DDBJ databases">
        <authorList>
            <consortium name="DOE Joint Genome Institute"/>
            <person name="Min B."/>
            <person name="Riley R."/>
            <person name="Sierra-Patev S."/>
            <person name="Naranjo-Ortiz M."/>
            <person name="Looney B."/>
            <person name="Konkel Z."/>
            <person name="Slot J.C."/>
            <person name="Sakamoto Y."/>
            <person name="Steenwyk J.L."/>
            <person name="Rokas A."/>
            <person name="Carro J."/>
            <person name="Camarero S."/>
            <person name="Ferreira P."/>
            <person name="Molpeceres G."/>
            <person name="Ruiz-Duenas F.J."/>
            <person name="Serrano A."/>
            <person name="Henrissat B."/>
            <person name="Drula E."/>
            <person name="Hughes K.W."/>
            <person name="Mata J.L."/>
            <person name="Ishikawa N.K."/>
            <person name="Vargas-Isla R."/>
            <person name="Ushijima S."/>
            <person name="Smith C.A."/>
            <person name="Ahrendt S."/>
            <person name="Andreopoulos W."/>
            <person name="He G."/>
            <person name="Labutti K."/>
            <person name="Lipzen A."/>
            <person name="Ng V."/>
            <person name="Sandor L."/>
            <person name="Barry K."/>
            <person name="Martinez A.T."/>
            <person name="Xiao Y."/>
            <person name="Gibbons J.G."/>
            <person name="Terashima K."/>
            <person name="Hibbett D.S."/>
            <person name="Grigoriev I.V."/>
        </authorList>
    </citation>
    <scope>NUCLEOTIDE SEQUENCE</scope>
    <source>
        <strain evidence="12">TFB10827</strain>
    </source>
</reference>
<comment type="caution">
    <text evidence="12">The sequence shown here is derived from an EMBL/GenBank/DDBJ whole genome shotgun (WGS) entry which is preliminary data.</text>
</comment>
<dbReference type="CDD" id="cd00074">
    <property type="entry name" value="HFD_H2A"/>
    <property type="match status" value="1"/>
</dbReference>
<comment type="subcellular location">
    <subcellularLocation>
        <location evidence="2">Chromosome</location>
    </subcellularLocation>
    <subcellularLocation>
        <location evidence="1 9">Nucleus</location>
    </subcellularLocation>
</comment>
<feature type="domain" description="Histone H2A C-terminal" evidence="11">
    <location>
        <begin position="101"/>
        <end position="131"/>
    </location>
</feature>
<dbReference type="Gene3D" id="1.10.20.10">
    <property type="entry name" value="Histone, subunit A"/>
    <property type="match status" value="1"/>
</dbReference>
<organism evidence="12 13">
    <name type="scientific">Lentinula boryana</name>
    <dbReference type="NCBI Taxonomy" id="40481"/>
    <lineage>
        <taxon>Eukaryota</taxon>
        <taxon>Fungi</taxon>
        <taxon>Dikarya</taxon>
        <taxon>Basidiomycota</taxon>
        <taxon>Agaricomycotina</taxon>
        <taxon>Agaricomycetes</taxon>
        <taxon>Agaricomycetidae</taxon>
        <taxon>Agaricales</taxon>
        <taxon>Marasmiineae</taxon>
        <taxon>Omphalotaceae</taxon>
        <taxon>Lentinula</taxon>
    </lineage>
</organism>
<evidence type="ECO:0000313" key="13">
    <source>
        <dbReference type="Proteomes" id="UP001163828"/>
    </source>
</evidence>
<dbReference type="PROSITE" id="PS00046">
    <property type="entry name" value="HISTONE_H2A"/>
    <property type="match status" value="1"/>
</dbReference>
<evidence type="ECO:0000256" key="6">
    <source>
        <dbReference type="ARBA" id="ARBA00023125"/>
    </source>
</evidence>
<dbReference type="PANTHER" id="PTHR23430">
    <property type="entry name" value="HISTONE H2A"/>
    <property type="match status" value="1"/>
</dbReference>
<evidence type="ECO:0000256" key="7">
    <source>
        <dbReference type="ARBA" id="ARBA00023242"/>
    </source>
</evidence>
<dbReference type="InterPro" id="IPR032458">
    <property type="entry name" value="Histone_H2A_CS"/>
</dbReference>
<dbReference type="PRINTS" id="PR00620">
    <property type="entry name" value="HISTONEH2A"/>
</dbReference>
<accession>A0ABQ8Q3M2</accession>
<evidence type="ECO:0000313" key="12">
    <source>
        <dbReference type="EMBL" id="KAJ3993276.1"/>
    </source>
</evidence>
<evidence type="ECO:0000256" key="2">
    <source>
        <dbReference type="ARBA" id="ARBA00004286"/>
    </source>
</evidence>
<comment type="similarity">
    <text evidence="3 9">Belongs to the histone H2A family.</text>
</comment>
<dbReference type="InterPro" id="IPR007125">
    <property type="entry name" value="H2A/H2B/H3"/>
</dbReference>
<gene>
    <name evidence="12" type="ORF">F5050DRAFT_746617</name>
</gene>
<dbReference type="SMART" id="SM00414">
    <property type="entry name" value="H2A"/>
    <property type="match status" value="1"/>
</dbReference>
<keyword evidence="13" id="KW-1185">Reference proteome</keyword>
<dbReference type="Pfam" id="PF00125">
    <property type="entry name" value="Histone"/>
    <property type="match status" value="1"/>
</dbReference>
<feature type="domain" description="Core Histone H2A/H2B/H3" evidence="10">
    <location>
        <begin position="23"/>
        <end position="97"/>
    </location>
</feature>
<dbReference type="EMBL" id="MU790778">
    <property type="protein sequence ID" value="KAJ3993276.1"/>
    <property type="molecule type" value="Genomic_DNA"/>
</dbReference>
<dbReference type="InterPro" id="IPR032454">
    <property type="entry name" value="Histone_H2A_C"/>
</dbReference>
<keyword evidence="6 9" id="KW-0238">DNA-binding</keyword>
<keyword evidence="8 9" id="KW-0544">Nucleosome core</keyword>
<evidence type="ECO:0000256" key="4">
    <source>
        <dbReference type="ARBA" id="ARBA00022454"/>
    </source>
</evidence>
<evidence type="ECO:0000256" key="8">
    <source>
        <dbReference type="ARBA" id="ARBA00023269"/>
    </source>
</evidence>
<evidence type="ECO:0000256" key="9">
    <source>
        <dbReference type="RuleBase" id="RU003767"/>
    </source>
</evidence>
<keyword evidence="5" id="KW-0007">Acetylation</keyword>
<evidence type="ECO:0000259" key="10">
    <source>
        <dbReference type="Pfam" id="PF00125"/>
    </source>
</evidence>
<sequence>MSGKTGKSTANVKAILAAARNGEHVTTKSKRAGLVFPVARLRRYLKRTDKRLTATAPVYLAAVLEYLVAELLELAGNACHSHKKRYIKPRHIQLAVRNDAEIDQLLNHVHIMEGGVIPFIQPQLLPKNSKHRITKKSQEV</sequence>
<name>A0ABQ8Q3M2_9AGAR</name>
<dbReference type="SUPFAM" id="SSF47113">
    <property type="entry name" value="Histone-fold"/>
    <property type="match status" value="1"/>
</dbReference>
<dbReference type="Pfam" id="PF16211">
    <property type="entry name" value="Histone_H2A_C"/>
    <property type="match status" value="1"/>
</dbReference>
<proteinExistence type="inferred from homology"/>